<dbReference type="InterPro" id="IPR000219">
    <property type="entry name" value="DH_dom"/>
</dbReference>
<feature type="domain" description="SH3" evidence="8">
    <location>
        <begin position="1075"/>
        <end position="1133"/>
    </location>
</feature>
<feature type="compositionally biased region" description="Pro residues" evidence="7">
    <location>
        <begin position="152"/>
        <end position="161"/>
    </location>
</feature>
<evidence type="ECO:0000259" key="10">
    <source>
        <dbReference type="PROSITE" id="PS50010"/>
    </source>
</evidence>
<feature type="compositionally biased region" description="Low complexity" evidence="7">
    <location>
        <begin position="528"/>
        <end position="537"/>
    </location>
</feature>
<dbReference type="Pfam" id="PF00621">
    <property type="entry name" value="RhoGEF"/>
    <property type="match status" value="1"/>
</dbReference>
<dbReference type="SMART" id="SM00233">
    <property type="entry name" value="PH"/>
    <property type="match status" value="1"/>
</dbReference>
<dbReference type="CDD" id="cd00160">
    <property type="entry name" value="RhoGEF"/>
    <property type="match status" value="1"/>
</dbReference>
<dbReference type="InterPro" id="IPR035899">
    <property type="entry name" value="DBL_dom_sf"/>
</dbReference>
<evidence type="ECO:0000256" key="3">
    <source>
        <dbReference type="ARBA" id="ARBA00022490"/>
    </source>
</evidence>
<dbReference type="SUPFAM" id="SSF50044">
    <property type="entry name" value="SH3-domain"/>
    <property type="match status" value="5"/>
</dbReference>
<dbReference type="InterPro" id="IPR001849">
    <property type="entry name" value="PH_domain"/>
</dbReference>
<dbReference type="SUPFAM" id="SSF47473">
    <property type="entry name" value="EF-hand"/>
    <property type="match status" value="2"/>
</dbReference>
<dbReference type="PRINTS" id="PR00452">
    <property type="entry name" value="SH3DOMAIN"/>
</dbReference>
<dbReference type="Pfam" id="PF16652">
    <property type="entry name" value="PH_13"/>
    <property type="match status" value="1"/>
</dbReference>
<feature type="region of interest" description="Disordered" evidence="7">
    <location>
        <begin position="619"/>
        <end position="649"/>
    </location>
</feature>
<evidence type="ECO:0000256" key="2">
    <source>
        <dbReference type="ARBA" id="ARBA00022443"/>
    </source>
</evidence>
<dbReference type="Pfam" id="PF14604">
    <property type="entry name" value="SH3_9"/>
    <property type="match status" value="3"/>
</dbReference>
<dbReference type="InterPro" id="IPR000008">
    <property type="entry name" value="C2_dom"/>
</dbReference>
<feature type="compositionally biased region" description="Polar residues" evidence="7">
    <location>
        <begin position="182"/>
        <end position="200"/>
    </location>
</feature>
<dbReference type="CDD" id="cd11836">
    <property type="entry name" value="SH3_Intersectin_1"/>
    <property type="match status" value="1"/>
</dbReference>
<dbReference type="InterPro" id="IPR001452">
    <property type="entry name" value="SH3_domain"/>
</dbReference>
<dbReference type="PROSITE" id="PS50010">
    <property type="entry name" value="DH_2"/>
    <property type="match status" value="1"/>
</dbReference>
<dbReference type="SUPFAM" id="SSF50729">
    <property type="entry name" value="PH domain-like"/>
    <property type="match status" value="1"/>
</dbReference>
<feature type="region of interest" description="Disordered" evidence="7">
    <location>
        <begin position="375"/>
        <end position="427"/>
    </location>
</feature>
<feature type="domain" description="SH3" evidence="8">
    <location>
        <begin position="1139"/>
        <end position="1203"/>
    </location>
</feature>
<dbReference type="Gene3D" id="2.60.40.150">
    <property type="entry name" value="C2 domain"/>
    <property type="match status" value="1"/>
</dbReference>
<feature type="region of interest" description="Disordered" evidence="7">
    <location>
        <begin position="145"/>
        <end position="259"/>
    </location>
</feature>
<dbReference type="InterPro" id="IPR051480">
    <property type="entry name" value="Endocytic_GEF_Adapter"/>
</dbReference>
<dbReference type="InterPro" id="IPR035892">
    <property type="entry name" value="C2_domain_sf"/>
</dbReference>
<dbReference type="PROSITE" id="PS00018">
    <property type="entry name" value="EF_HAND_1"/>
    <property type="match status" value="2"/>
</dbReference>
<dbReference type="Pfam" id="PF00168">
    <property type="entry name" value="C2"/>
    <property type="match status" value="1"/>
</dbReference>
<dbReference type="Pfam" id="PF00018">
    <property type="entry name" value="SH3_1"/>
    <property type="match status" value="2"/>
</dbReference>
<keyword evidence="2 6" id="KW-0728">SH3 domain</keyword>
<dbReference type="SMART" id="SM00054">
    <property type="entry name" value="EFh"/>
    <property type="match status" value="3"/>
</dbReference>
<evidence type="ECO:0000313" key="14">
    <source>
        <dbReference type="RefSeq" id="XP_015189068.1"/>
    </source>
</evidence>
<feature type="domain" description="EF-hand" evidence="12">
    <location>
        <begin position="50"/>
        <end position="85"/>
    </location>
</feature>
<dbReference type="PROSITE" id="PS50222">
    <property type="entry name" value="EF_HAND_2"/>
    <property type="match status" value="2"/>
</dbReference>
<evidence type="ECO:0000313" key="13">
    <source>
        <dbReference type="Proteomes" id="UP000694924"/>
    </source>
</evidence>
<feature type="domain" description="EF-hand" evidence="12">
    <location>
        <begin position="469"/>
        <end position="504"/>
    </location>
</feature>
<organism evidence="13 14">
    <name type="scientific">Polistes dominula</name>
    <name type="common">European paper wasp</name>
    <name type="synonym">Vespa dominula</name>
    <dbReference type="NCBI Taxonomy" id="743375"/>
    <lineage>
        <taxon>Eukaryota</taxon>
        <taxon>Metazoa</taxon>
        <taxon>Ecdysozoa</taxon>
        <taxon>Arthropoda</taxon>
        <taxon>Hexapoda</taxon>
        <taxon>Insecta</taxon>
        <taxon>Pterygota</taxon>
        <taxon>Neoptera</taxon>
        <taxon>Endopterygota</taxon>
        <taxon>Hymenoptera</taxon>
        <taxon>Apocrita</taxon>
        <taxon>Aculeata</taxon>
        <taxon>Vespoidea</taxon>
        <taxon>Vespidae</taxon>
        <taxon>Polistinae</taxon>
        <taxon>Polistini</taxon>
        <taxon>Polistes</taxon>
    </lineage>
</organism>
<dbReference type="PROSITE" id="PS50002">
    <property type="entry name" value="SH3"/>
    <property type="match status" value="5"/>
</dbReference>
<feature type="compositionally biased region" description="Polar residues" evidence="7">
    <location>
        <begin position="413"/>
        <end position="427"/>
    </location>
</feature>
<dbReference type="Gene3D" id="1.10.238.10">
    <property type="entry name" value="EF-hand"/>
    <property type="match status" value="2"/>
</dbReference>
<feature type="domain" description="EH" evidence="11">
    <location>
        <begin position="18"/>
        <end position="106"/>
    </location>
</feature>
<protein>
    <submittedName>
        <fullName evidence="14">Intersectin-1 isoform X10</fullName>
    </submittedName>
</protein>
<evidence type="ECO:0000256" key="7">
    <source>
        <dbReference type="SAM" id="MobiDB-lite"/>
    </source>
</evidence>
<dbReference type="PROSITE" id="PS50031">
    <property type="entry name" value="EH"/>
    <property type="match status" value="2"/>
</dbReference>
<evidence type="ECO:0000256" key="6">
    <source>
        <dbReference type="PROSITE-ProRule" id="PRU00192"/>
    </source>
</evidence>
<evidence type="ECO:0000259" key="11">
    <source>
        <dbReference type="PROSITE" id="PS50031"/>
    </source>
</evidence>
<feature type="compositionally biased region" description="Pro residues" evidence="7">
    <location>
        <begin position="246"/>
        <end position="257"/>
    </location>
</feature>
<feature type="compositionally biased region" description="Pro residues" evidence="7">
    <location>
        <begin position="202"/>
        <end position="211"/>
    </location>
</feature>
<feature type="domain" description="DH" evidence="10">
    <location>
        <begin position="1298"/>
        <end position="1483"/>
    </location>
</feature>
<dbReference type="SMART" id="SM00239">
    <property type="entry name" value="C2"/>
    <property type="match status" value="1"/>
</dbReference>
<feature type="compositionally biased region" description="Low complexity" evidence="7">
    <location>
        <begin position="234"/>
        <end position="245"/>
    </location>
</feature>
<feature type="compositionally biased region" description="Pro residues" evidence="7">
    <location>
        <begin position="224"/>
        <end position="233"/>
    </location>
</feature>
<dbReference type="SMART" id="SM00325">
    <property type="entry name" value="RhoGEF"/>
    <property type="match status" value="1"/>
</dbReference>
<dbReference type="SMART" id="SM00027">
    <property type="entry name" value="EH"/>
    <property type="match status" value="2"/>
</dbReference>
<keyword evidence="3" id="KW-0963">Cytoplasm</keyword>
<keyword evidence="4" id="KW-0254">Endocytosis</keyword>
<evidence type="ECO:0000259" key="9">
    <source>
        <dbReference type="PROSITE" id="PS50004"/>
    </source>
</evidence>
<dbReference type="SUPFAM" id="SSF49562">
    <property type="entry name" value="C2 domain (Calcium/lipid-binding domain, CaLB)"/>
    <property type="match status" value="1"/>
</dbReference>
<evidence type="ECO:0000256" key="4">
    <source>
        <dbReference type="ARBA" id="ARBA00022583"/>
    </source>
</evidence>
<dbReference type="PANTHER" id="PTHR46006">
    <property type="entry name" value="RHO GUANINE NUCLEOTIDE EXCHANGE FACTOR AT 64C, ISOFORM A"/>
    <property type="match status" value="1"/>
</dbReference>
<evidence type="ECO:0000259" key="12">
    <source>
        <dbReference type="PROSITE" id="PS50222"/>
    </source>
</evidence>
<dbReference type="GeneID" id="107073113"/>
<dbReference type="InterPro" id="IPR018247">
    <property type="entry name" value="EF_Hand_1_Ca_BS"/>
</dbReference>
<dbReference type="RefSeq" id="XP_015189068.1">
    <property type="nucleotide sequence ID" value="XM_015333582.1"/>
</dbReference>
<feature type="domain" description="C2" evidence="9">
    <location>
        <begin position="1648"/>
        <end position="1764"/>
    </location>
</feature>
<dbReference type="InterPro" id="IPR002048">
    <property type="entry name" value="EF_hand_dom"/>
</dbReference>
<dbReference type="PROSITE" id="PS50004">
    <property type="entry name" value="C2"/>
    <property type="match status" value="1"/>
</dbReference>
<dbReference type="Gene3D" id="2.30.30.40">
    <property type="entry name" value="SH3 Domains"/>
    <property type="match status" value="5"/>
</dbReference>
<dbReference type="InterPro" id="IPR011993">
    <property type="entry name" value="PH-like_dom_sf"/>
</dbReference>
<name>A0ABM1J9D0_POLDO</name>
<dbReference type="Proteomes" id="UP000694924">
    <property type="component" value="Unplaced"/>
</dbReference>
<evidence type="ECO:0000256" key="1">
    <source>
        <dbReference type="ARBA" id="ARBA00004496"/>
    </source>
</evidence>
<keyword evidence="13" id="KW-1185">Reference proteome</keyword>
<feature type="domain" description="EH" evidence="11">
    <location>
        <begin position="436"/>
        <end position="525"/>
    </location>
</feature>
<dbReference type="InterPro" id="IPR000261">
    <property type="entry name" value="EH_dom"/>
</dbReference>
<dbReference type="CDD" id="cd11837">
    <property type="entry name" value="SH3_Intersectin_2"/>
    <property type="match status" value="1"/>
</dbReference>
<evidence type="ECO:0000259" key="8">
    <source>
        <dbReference type="PROSITE" id="PS50002"/>
    </source>
</evidence>
<dbReference type="CDD" id="cd11840">
    <property type="entry name" value="SH3_Intersectin_5"/>
    <property type="match status" value="1"/>
</dbReference>
<dbReference type="SMART" id="SM00326">
    <property type="entry name" value="SH3"/>
    <property type="match status" value="5"/>
</dbReference>
<dbReference type="CDD" id="cd11838">
    <property type="entry name" value="SH3_Intersectin_3"/>
    <property type="match status" value="1"/>
</dbReference>
<feature type="domain" description="SH3" evidence="8">
    <location>
        <begin position="1004"/>
        <end position="1063"/>
    </location>
</feature>
<dbReference type="PANTHER" id="PTHR46006:SF6">
    <property type="entry name" value="INTERSECTIN-2 ISOFORM X1"/>
    <property type="match status" value="1"/>
</dbReference>
<dbReference type="SUPFAM" id="SSF48065">
    <property type="entry name" value="DBL homology domain (DH-domain)"/>
    <property type="match status" value="1"/>
</dbReference>
<dbReference type="Gene3D" id="2.30.29.30">
    <property type="entry name" value="Pleckstrin-homology domain (PH domain)/Phosphotyrosine-binding domain (PTB)"/>
    <property type="match status" value="1"/>
</dbReference>
<dbReference type="CDD" id="cd11839">
    <property type="entry name" value="SH3_Intersectin_4"/>
    <property type="match status" value="1"/>
</dbReference>
<feature type="compositionally biased region" description="Polar residues" evidence="7">
    <location>
        <begin position="375"/>
        <end position="403"/>
    </location>
</feature>
<feature type="domain" description="SH3" evidence="8">
    <location>
        <begin position="889"/>
        <end position="950"/>
    </location>
</feature>
<reference evidence="14" key="1">
    <citation type="submission" date="2025-08" db="UniProtKB">
        <authorList>
            <consortium name="RefSeq"/>
        </authorList>
    </citation>
    <scope>IDENTIFICATION</scope>
    <source>
        <tissue evidence="14">Whole body</tissue>
    </source>
</reference>
<dbReference type="CDD" id="cd00052">
    <property type="entry name" value="EH"/>
    <property type="match status" value="2"/>
</dbReference>
<accession>A0ABM1J9D0</accession>
<evidence type="ECO:0000256" key="5">
    <source>
        <dbReference type="ARBA" id="ARBA00022837"/>
    </source>
</evidence>
<gene>
    <name evidence="14" type="primary">LOC107073113</name>
</gene>
<dbReference type="InterPro" id="IPR036028">
    <property type="entry name" value="SH3-like_dom_sf"/>
</dbReference>
<dbReference type="InterPro" id="IPR011992">
    <property type="entry name" value="EF-hand-dom_pair"/>
</dbReference>
<sequence length="1795" mass="200190">MANTQTPGMDPWVIQPRERAKYQEQFDSLRPINGIITGEQAKGLLLRSQLPPVVLGQIWSLSDTDADGKMDINEFSIACKLITLKLRGFEIPKTLPSSLIQSLKATSTGNLAAGLTNGAATIPTQNNITSLVNLTSSGAVPGQPLVGGIPVSTPPARPLIGPPSNGTIGRPSTPASPMTLPASRQNRQNVASNIHATTHTPSKPPARPAPPSVGIVPSTSTPSTGPPQRPTPPSSIGSNFPTAANVPPPKPAPPSFPNSPVAAMSPAKVLPTAATAIVPPIQPMQSMTTSAIDLLDLDLSEGAPAVAPIAPLNTNPTPIAAFGMGQTMPMQPLCTGMGAPMTGGSTIIPSIPPMTAGTGVISTSPVVGLPLVSSTTTSGVPPVNGTTVHTPVSTCTPLSTTARPPSIDRVGSVDSQHSQHSVGSPQSVEWAVPHQTKLKYTQLFNTWDRTRSGFLSGPQARNIMVQSELPQPILARIWALADMDSDGRLGCDEFVLAMHLCDLAKGGEQIPNTLPLELIPPIFRRQRQSSLTQSQGSVESIDPSAGMPQTSFEDKRKENFEKGQAELERRRKALLEIQRKEQEERERKEREEAEKQEKIRLEQERRRQAEIEKQMLRQKEIEQEKEEQRKRAHEQREAARKEMERQRQLEWEKQKSQELQAQRQKEQDVLLKLKAKNQTLTIELGTLNDKVKELSQKICDTRVGVSSVKTTIDGMRSTRDSQLQEMTALKNKLREQNQRLLALSQEKARIEAKNKLNSAQDAVGQEAVKMAFDNKQITLKQMKDKIADLQQQIDAKMIDIENNNGQLEDIKTQMKNLIADCKKLYITFEDKKTKVLELRVNSGTAPSDYTTPAWGDDNTWGDTETIVRDNDWPVNDTAVITNTTEKPNAEVMKYRALYEFVARNQDEISFQPGDIILVPPVQNAEPGWMAGEIRGHTGWFPESYVEPIDSSATTDSTFMQQDSVEKRILEGIAEVPENVSDAGSLGGEAPTVEAIVPTLGLGVACNIQATALYQYRPTTEQHLSFDKGDAINVIEQQNDWWYGELSNGTKGWFPKSYVKETPTNGKDIVASVDDGLNEYYIALYQYASTETGDLSFNQNEVILVIKKEGDWWTGCIGDRTGIFPSNYVEKCDAPIQRGRKPEIVQVIAPYQATSAEQLDLQRGQLIMIRKKTDSGWWEGELQARGKKRQVGWFPASYVKPLTSSSNRSTPVSHGYQDSPTDPNVERVMALYPYQAQNEDELTFEKGDVITVIAKDEETWWKGELNGVSGLFPSNYVSPMSSKLTTELLMARLDPMERKRQEYIKELITTEHAYIEDMRLVHEVFEKPLIESLVLTLDEVDKIFVNWRDIIACNDNFLRTLRIRRENSEGGIVRMIGDILCENIPRMSAYIRFCSCQISAAVYLQRLTETVPEFVEVAHACQQDPRTKGMPLSSFLIKPMQRITKYPLIINKILEHTPPDHPDRQYLQEALARAEEFCTQVNEGVREKENSDRLEWLQNHIVSDGLEEQLVFNSLTNSLGPRKLLHFGILHKAKSGKELVSFLTNDFLLFAQPTKSLPSGQQFSFERNKHQRFKMYRKPIFLNELSLLSDLDTNTSGSINGLDVLDNTSKTLRLRDSKKPIILIAPSTSECSLWKKRIAEARKTFMENEKTRLQRQRSKQAQFGACGRILVTVFEGSNLKTPSGKCNTFCKVSMGSQEERTSVVSETDCPLWDTSMQFLVKDLNEDTLCITVFDKGYYSPDEFLGRAEIRVADIMRDSKNVRGPILQRFKLREVEQGDVILKLDLRLFNNSKYSNR</sequence>
<feature type="domain" description="SH3" evidence="8">
    <location>
        <begin position="1222"/>
        <end position="1281"/>
    </location>
</feature>
<keyword evidence="5" id="KW-0106">Calcium</keyword>
<comment type="subcellular location">
    <subcellularLocation>
        <location evidence="1">Cytoplasm</location>
    </subcellularLocation>
</comment>
<dbReference type="PRINTS" id="PR01887">
    <property type="entry name" value="SPECTRNALPHA"/>
</dbReference>
<dbReference type="Pfam" id="PF12763">
    <property type="entry name" value="EH"/>
    <property type="match status" value="2"/>
</dbReference>
<dbReference type="Gene3D" id="1.20.900.10">
    <property type="entry name" value="Dbl homology (DH) domain"/>
    <property type="match status" value="1"/>
</dbReference>
<feature type="compositionally biased region" description="Low complexity" evidence="7">
    <location>
        <begin position="212"/>
        <end position="223"/>
    </location>
</feature>
<proteinExistence type="predicted"/>
<feature type="region of interest" description="Disordered" evidence="7">
    <location>
        <begin position="527"/>
        <end position="558"/>
    </location>
</feature>